<feature type="region of interest" description="Disordered" evidence="1">
    <location>
        <begin position="306"/>
        <end position="331"/>
    </location>
</feature>
<feature type="compositionally biased region" description="Acidic residues" evidence="1">
    <location>
        <begin position="376"/>
        <end position="389"/>
    </location>
</feature>
<protein>
    <submittedName>
        <fullName evidence="2">Uncharacterized protein</fullName>
    </submittedName>
</protein>
<comment type="caution">
    <text evidence="2">The sequence shown here is derived from an EMBL/GenBank/DDBJ whole genome shotgun (WGS) entry which is preliminary data.</text>
</comment>
<dbReference type="EMBL" id="JAULSU010000005">
    <property type="protein sequence ID" value="KAK0617224.1"/>
    <property type="molecule type" value="Genomic_DNA"/>
</dbReference>
<proteinExistence type="predicted"/>
<keyword evidence="3" id="KW-1185">Reference proteome</keyword>
<feature type="region of interest" description="Disordered" evidence="1">
    <location>
        <begin position="375"/>
        <end position="399"/>
    </location>
</feature>
<reference evidence="2" key="1">
    <citation type="submission" date="2023-06" db="EMBL/GenBank/DDBJ databases">
        <title>Genome-scale phylogeny and comparative genomics of the fungal order Sordariales.</title>
        <authorList>
            <consortium name="Lawrence Berkeley National Laboratory"/>
            <person name="Hensen N."/>
            <person name="Bonometti L."/>
            <person name="Westerberg I."/>
            <person name="Brannstrom I.O."/>
            <person name="Guillou S."/>
            <person name="Cros-Aarteil S."/>
            <person name="Calhoun S."/>
            <person name="Haridas S."/>
            <person name="Kuo A."/>
            <person name="Mondo S."/>
            <person name="Pangilinan J."/>
            <person name="Riley R."/>
            <person name="Labutti K."/>
            <person name="Andreopoulos B."/>
            <person name="Lipzen A."/>
            <person name="Chen C."/>
            <person name="Yanf M."/>
            <person name="Daum C."/>
            <person name="Ng V."/>
            <person name="Clum A."/>
            <person name="Steindorff A."/>
            <person name="Ohm R."/>
            <person name="Martin F."/>
            <person name="Silar P."/>
            <person name="Natvig D."/>
            <person name="Lalanne C."/>
            <person name="Gautier V."/>
            <person name="Ament-Velasquez S.L."/>
            <person name="Kruys A."/>
            <person name="Hutchinson M.I."/>
            <person name="Powell A.J."/>
            <person name="Barry K."/>
            <person name="Miller A.N."/>
            <person name="Grigoriev I.V."/>
            <person name="Debuchy R."/>
            <person name="Gladieux P."/>
            <person name="Thoren M.H."/>
            <person name="Johannesson H."/>
        </authorList>
    </citation>
    <scope>NUCLEOTIDE SEQUENCE</scope>
    <source>
        <strain evidence="2">CBS 606.72</strain>
    </source>
</reference>
<gene>
    <name evidence="2" type="ORF">B0T14DRAFT_262279</name>
</gene>
<organism evidence="2 3">
    <name type="scientific">Immersiella caudata</name>
    <dbReference type="NCBI Taxonomy" id="314043"/>
    <lineage>
        <taxon>Eukaryota</taxon>
        <taxon>Fungi</taxon>
        <taxon>Dikarya</taxon>
        <taxon>Ascomycota</taxon>
        <taxon>Pezizomycotina</taxon>
        <taxon>Sordariomycetes</taxon>
        <taxon>Sordariomycetidae</taxon>
        <taxon>Sordariales</taxon>
        <taxon>Lasiosphaeriaceae</taxon>
        <taxon>Immersiella</taxon>
    </lineage>
</organism>
<evidence type="ECO:0000256" key="1">
    <source>
        <dbReference type="SAM" id="MobiDB-lite"/>
    </source>
</evidence>
<dbReference type="AlphaFoldDB" id="A0AA40BXG7"/>
<name>A0AA40BXG7_9PEZI</name>
<evidence type="ECO:0000313" key="2">
    <source>
        <dbReference type="EMBL" id="KAK0617224.1"/>
    </source>
</evidence>
<sequence>MLQVSVAVGLRVESQTLDLMPDGVNKPFALTTISSVIEIAALLGIYWKQFDRATDRYLAQGNGVLITGISVPHVGTVFTVAQYGELHLGENRVIPSDSAMKLSLGAVPTLFQEDPTTLKLGLTQDPRDVSILKLGNLKEIADTMILMDCNTTTANYFRQPDSKHGHIFPIPFEPVGMLCKPLYVRKTRLQMLPNPTPYRWDKHFFNLRKLISEHQKRLRQVIKYNANLNRFEAIASDLVEALMRHEVGEWERRTRKLPLVETMKAEMKRSMNAPTENGPQAAGAHEDLTTGSWQKFLSLGKLRNRKPFGTDEESHTQSSKSPTKTKDSGPGCTVSLLDSLHDVILECDRYLLKQERVLVRVVLSEHFQQVLKMLNNDDDDDDDDDDDYDANGPRVKRRAGRKCEDLSVASPEDSQGMLMDIYFRDVLHEVKRRAGSRVSKMTFYKLRPYAASRNEERFSHKFPKVPLDIMSDDEEEDDTQHHEPEDTRRHEPVAESIWCVLVFRMLCWLTLHDFDKGDLQVSQSELLGLQLPVYVS</sequence>
<evidence type="ECO:0000313" key="3">
    <source>
        <dbReference type="Proteomes" id="UP001175000"/>
    </source>
</evidence>
<dbReference type="Proteomes" id="UP001175000">
    <property type="component" value="Unassembled WGS sequence"/>
</dbReference>
<accession>A0AA40BXG7</accession>